<dbReference type="Pfam" id="PF00932">
    <property type="entry name" value="LTD"/>
    <property type="match status" value="1"/>
</dbReference>
<proteinExistence type="inferred from homology"/>
<dbReference type="PROSITE" id="PS00018">
    <property type="entry name" value="EF_HAND_1"/>
    <property type="match status" value="1"/>
</dbReference>
<evidence type="ECO:0000256" key="2">
    <source>
        <dbReference type="SAM" id="MobiDB-lite"/>
    </source>
</evidence>
<evidence type="ECO:0000313" key="6">
    <source>
        <dbReference type="Proteomes" id="UP001596364"/>
    </source>
</evidence>
<dbReference type="InterPro" id="IPR036691">
    <property type="entry name" value="Endo/exonu/phosph_ase_sf"/>
</dbReference>
<evidence type="ECO:0000313" key="5">
    <source>
        <dbReference type="EMBL" id="MFC6439543.1"/>
    </source>
</evidence>
<dbReference type="Gene3D" id="1.10.1330.10">
    <property type="entry name" value="Dockerin domain"/>
    <property type="match status" value="1"/>
</dbReference>
<accession>A0ABW1XHI5</accession>
<dbReference type="Pfam" id="PF04231">
    <property type="entry name" value="Endonuclease_1"/>
    <property type="match status" value="1"/>
</dbReference>
<feature type="compositionally biased region" description="Gly residues" evidence="2">
    <location>
        <begin position="494"/>
        <end position="517"/>
    </location>
</feature>
<dbReference type="PROSITE" id="PS51841">
    <property type="entry name" value="LTD"/>
    <property type="match status" value="1"/>
</dbReference>
<feature type="chain" id="PRO_5046990159" evidence="3">
    <location>
        <begin position="20"/>
        <end position="1528"/>
    </location>
</feature>
<comment type="caution">
    <text evidence="5">The sequence shown here is derived from an EMBL/GenBank/DDBJ whole genome shotgun (WGS) entry which is preliminary data.</text>
</comment>
<evidence type="ECO:0000256" key="1">
    <source>
        <dbReference type="ARBA" id="ARBA00006429"/>
    </source>
</evidence>
<organism evidence="5 6">
    <name type="scientific">Pseudobowmanella zhangzhouensis</name>
    <dbReference type="NCBI Taxonomy" id="1537679"/>
    <lineage>
        <taxon>Bacteria</taxon>
        <taxon>Pseudomonadati</taxon>
        <taxon>Pseudomonadota</taxon>
        <taxon>Gammaproteobacteria</taxon>
        <taxon>Alteromonadales</taxon>
        <taxon>Alteromonadaceae</taxon>
    </lineage>
</organism>
<dbReference type="Proteomes" id="UP001596364">
    <property type="component" value="Unassembled WGS sequence"/>
</dbReference>
<keyword evidence="3" id="KW-0732">Signal</keyword>
<dbReference type="InterPro" id="IPR001322">
    <property type="entry name" value="Lamin_tail_dom"/>
</dbReference>
<dbReference type="InterPro" id="IPR047971">
    <property type="entry name" value="ExeM-like"/>
</dbReference>
<reference evidence="6" key="1">
    <citation type="journal article" date="2019" name="Int. J. Syst. Evol. Microbiol.">
        <title>The Global Catalogue of Microorganisms (GCM) 10K type strain sequencing project: providing services to taxonomists for standard genome sequencing and annotation.</title>
        <authorList>
            <consortium name="The Broad Institute Genomics Platform"/>
            <consortium name="The Broad Institute Genome Sequencing Center for Infectious Disease"/>
            <person name="Wu L."/>
            <person name="Ma J."/>
        </authorList>
    </citation>
    <scope>NUCLEOTIDE SEQUENCE [LARGE SCALE GENOMIC DNA]</scope>
    <source>
        <strain evidence="6">CGMCC 1.16031</strain>
    </source>
</reference>
<feature type="region of interest" description="Disordered" evidence="2">
    <location>
        <begin position="494"/>
        <end position="532"/>
    </location>
</feature>
<dbReference type="InterPro" id="IPR018247">
    <property type="entry name" value="EF_Hand_1_Ca_BS"/>
</dbReference>
<gene>
    <name evidence="5" type="ORF">ACFP85_05185</name>
</gene>
<dbReference type="GO" id="GO:0004519">
    <property type="term" value="F:endonuclease activity"/>
    <property type="evidence" value="ECO:0007669"/>
    <property type="project" value="UniProtKB-KW"/>
</dbReference>
<dbReference type="Gene3D" id="3.60.10.10">
    <property type="entry name" value="Endonuclease/exonuclease/phosphatase"/>
    <property type="match status" value="1"/>
</dbReference>
<feature type="region of interest" description="Disordered" evidence="2">
    <location>
        <begin position="193"/>
        <end position="212"/>
    </location>
</feature>
<protein>
    <submittedName>
        <fullName evidence="5">ExeM/NucH family extracellular endonuclease</fullName>
    </submittedName>
</protein>
<keyword evidence="5" id="KW-0378">Hydrolase</keyword>
<sequence length="1528" mass="161884">MQIKYPALLALFLAPATHAADLAISGVIDGPLNSNPKAVEILVINDVADLSQCGVGFANNGGGTDGQEFTFPAVSVSAGTYLYVANESADFTAYMGFAPDYVSGAASINGDDAIELFCAGNVIDVFGDINVDGTGQAWEYMDGWAYRDADSNGDAAEFVLSDWSFSGVDALDNATTNDTSAMIFPARTFVSDGTGSGTGGDNGGDTGGDTGSGTFVPVTISDACYNCPELSTIKDPASFVDSQYYAAAIEADTNAFGATALRAAINDAITDGHIKLSYSEVWTALTKTDEDPTNPDNVLILYKGASIPKFDNGSGDHANLAGVWNREHVWAKSHGFPDDGSTNFAYTDINHLRPADRIVNSTRNNLDFDEGGNPVNNADGNFYDSDSFEPRDSVKGDVARMILYMDIRYEGESEAVNSLADLKAVDSLTGSGVPEIGRLCRMVQWNAEDPVDDIERSRNEWVYAFQGNRNPFIDHPEWVNKIYPTATCGELTGGGTGGTGGGTGGTGGSGGDTGGNTGTDLDPTTTGQNGSSPLILTGIVDATLTGGVPKAIEIYVAQDMDDLSVCGVGSASNGGGTDGEEFTFPAMAVTKGQFITIATETANFETFFGRSPDLTNGTAPNINGDDAVELFCNGEVVDVFGQIDVDGTGTDWEYMDGWAYRKAGTFAGGDVFSISDWTFSGKNALDNVANNASAAKPAPLLSYTPPSGEIFISEYVEGSSNNKALELYNPSIEAVDLSAGNYAIYRFANGTSNGTKISLTGVIGAGDVYVVANGSSVNAILDVADQISGTITHNGDDAYTLTKNGEVIDSFGVVGVDPGSYWGSGDYKTVDNTLVRKASVTSGDTNTDDDFDPSIEWIALGKDDFSSLGNRSGIGAPEQGLVLGQCYDAATLISAVQGNGAVSPLDGQEVVVEAVVTFAAPALKGYFVQEQLADMDADAQTSEGLFVYANSTTGLPAEGAVMRVKGQVNEFYNRTQLNAAEVLDCGSDSVSSTSMSLPFSADTDAEALEGMLVTTTQSLLVTDHYNLAKYGEVTLSSQRLMNPTQLYLPGSEEAQAVTASNELDRILLDDVVSGSYPETLRYPAGGLTANNTLRLGDSVEPLAAIVDYAFNAYRLLPVEEPVFSQTNPRDAAPVIEQGNLSIASMNVLNLYNGDGLGEGFPTERGADSVQEYERQLAKAVAAILAMNADVTGLIEIENDGFGPQSAIAQLVNALNAEAGDGVFAFVNSGEQMGTDSIKSAFIYKAAVVAPKGDALVNLDPVFNRPPVLQNFVRLEDGAEVAVAINHYRSRICSSSSADADKDQGDGQGCFNGTRSAQSQALVIWLANVAAQLEHVVVIGDLNSYAMEQPVQTIVDAGFVNAFADNHDYSYVYQGLSGSMDHALLKADMAEYLVDATHWHINADEPKELDYNMENKSEAQLVDWYSADPFRASDHDPLLITLDVPPPPVFGDFNGDRIVDMRDFFAYMLAVRFGYELDMAYDLNGDGKISMADLGRFHTLCTYRGCLPTPPKGWQKNHSVREFIHPGRK</sequence>
<dbReference type="InterPro" id="IPR007346">
    <property type="entry name" value="Endonuclease-I"/>
</dbReference>
<dbReference type="SUPFAM" id="SSF63446">
    <property type="entry name" value="Type I dockerin domain"/>
    <property type="match status" value="1"/>
</dbReference>
<dbReference type="PANTHER" id="PTHR42834:SF1">
    <property type="entry name" value="ENDONUCLEASE_EXONUCLEASE_PHOSPHATASE FAMILY PROTEIN (AFU_ORTHOLOGUE AFUA_3G09210)"/>
    <property type="match status" value="1"/>
</dbReference>
<dbReference type="EMBL" id="JBHSUS010000001">
    <property type="protein sequence ID" value="MFC6439543.1"/>
    <property type="molecule type" value="Genomic_DNA"/>
</dbReference>
<dbReference type="PANTHER" id="PTHR42834">
    <property type="entry name" value="ENDONUCLEASE/EXONUCLEASE/PHOSPHATASE FAMILY PROTEIN (AFU_ORTHOLOGUE AFUA_3G09210)"/>
    <property type="match status" value="1"/>
</dbReference>
<keyword evidence="6" id="KW-1185">Reference proteome</keyword>
<evidence type="ECO:0000256" key="3">
    <source>
        <dbReference type="SAM" id="SignalP"/>
    </source>
</evidence>
<dbReference type="NCBIfam" id="NF033681">
    <property type="entry name" value="ExeM_NucH_DNase"/>
    <property type="match status" value="1"/>
</dbReference>
<name>A0ABW1XHI5_9ALTE</name>
<comment type="similarity">
    <text evidence="1">Belongs to the EndA/NucM nuclease family.</text>
</comment>
<dbReference type="CDD" id="cd04486">
    <property type="entry name" value="YhcR_OBF_like"/>
    <property type="match status" value="1"/>
</dbReference>
<keyword evidence="5" id="KW-0255">Endonuclease</keyword>
<feature type="domain" description="LTD" evidence="4">
    <location>
        <begin position="695"/>
        <end position="817"/>
    </location>
</feature>
<evidence type="ECO:0000259" key="4">
    <source>
        <dbReference type="PROSITE" id="PS51841"/>
    </source>
</evidence>
<dbReference type="SUPFAM" id="SSF54060">
    <property type="entry name" value="His-Me finger endonucleases"/>
    <property type="match status" value="1"/>
</dbReference>
<feature type="compositionally biased region" description="Gly residues" evidence="2">
    <location>
        <begin position="194"/>
        <end position="211"/>
    </location>
</feature>
<feature type="compositionally biased region" description="Low complexity" evidence="2">
    <location>
        <begin position="518"/>
        <end position="527"/>
    </location>
</feature>
<dbReference type="SUPFAM" id="SSF56219">
    <property type="entry name" value="DNase I-like"/>
    <property type="match status" value="1"/>
</dbReference>
<dbReference type="RefSeq" id="WP_131257175.1">
    <property type="nucleotide sequence ID" value="NZ_JBHSUS010000001.1"/>
</dbReference>
<dbReference type="InterPro" id="IPR036439">
    <property type="entry name" value="Dockerin_dom_sf"/>
</dbReference>
<feature type="signal peptide" evidence="3">
    <location>
        <begin position="1"/>
        <end position="19"/>
    </location>
</feature>
<dbReference type="InterPro" id="IPR044925">
    <property type="entry name" value="His-Me_finger_sf"/>
</dbReference>
<keyword evidence="5" id="KW-0540">Nuclease</keyword>